<accession>A0AAJ0M300</accession>
<reference evidence="2" key="1">
    <citation type="journal article" date="2023" name="Mol. Phylogenet. Evol.">
        <title>Genome-scale phylogeny and comparative genomics of the fungal order Sordariales.</title>
        <authorList>
            <person name="Hensen N."/>
            <person name="Bonometti L."/>
            <person name="Westerberg I."/>
            <person name="Brannstrom I.O."/>
            <person name="Guillou S."/>
            <person name="Cros-Aarteil S."/>
            <person name="Calhoun S."/>
            <person name="Haridas S."/>
            <person name="Kuo A."/>
            <person name="Mondo S."/>
            <person name="Pangilinan J."/>
            <person name="Riley R."/>
            <person name="LaButti K."/>
            <person name="Andreopoulos B."/>
            <person name="Lipzen A."/>
            <person name="Chen C."/>
            <person name="Yan M."/>
            <person name="Daum C."/>
            <person name="Ng V."/>
            <person name="Clum A."/>
            <person name="Steindorff A."/>
            <person name="Ohm R.A."/>
            <person name="Martin F."/>
            <person name="Silar P."/>
            <person name="Natvig D.O."/>
            <person name="Lalanne C."/>
            <person name="Gautier V."/>
            <person name="Ament-Velasquez S.L."/>
            <person name="Kruys A."/>
            <person name="Hutchinson M.I."/>
            <person name="Powell A.J."/>
            <person name="Barry K."/>
            <person name="Miller A.N."/>
            <person name="Grigoriev I.V."/>
            <person name="Debuchy R."/>
            <person name="Gladieux P."/>
            <person name="Hiltunen Thoren M."/>
            <person name="Johannesson H."/>
        </authorList>
    </citation>
    <scope>NUCLEOTIDE SEQUENCE</scope>
    <source>
        <strain evidence="2">CBS 333.67</strain>
    </source>
</reference>
<keyword evidence="3" id="KW-1185">Reference proteome</keyword>
<dbReference type="RefSeq" id="XP_062722833.1">
    <property type="nucleotide sequence ID" value="XM_062869076.1"/>
</dbReference>
<name>A0AAJ0M300_9PEZI</name>
<dbReference type="Proteomes" id="UP001273166">
    <property type="component" value="Unassembled WGS sequence"/>
</dbReference>
<gene>
    <name evidence="2" type="ORF">B0T15DRAFT_529063</name>
</gene>
<reference evidence="2" key="2">
    <citation type="submission" date="2023-06" db="EMBL/GenBank/DDBJ databases">
        <authorList>
            <consortium name="Lawrence Berkeley National Laboratory"/>
            <person name="Mondo S.J."/>
            <person name="Hensen N."/>
            <person name="Bonometti L."/>
            <person name="Westerberg I."/>
            <person name="Brannstrom I.O."/>
            <person name="Guillou S."/>
            <person name="Cros-Aarteil S."/>
            <person name="Calhoun S."/>
            <person name="Haridas S."/>
            <person name="Kuo A."/>
            <person name="Pangilinan J."/>
            <person name="Riley R."/>
            <person name="Labutti K."/>
            <person name="Andreopoulos B."/>
            <person name="Lipzen A."/>
            <person name="Chen C."/>
            <person name="Yanf M."/>
            <person name="Daum C."/>
            <person name="Ng V."/>
            <person name="Clum A."/>
            <person name="Steindorff A."/>
            <person name="Ohm R."/>
            <person name="Martin F."/>
            <person name="Silar P."/>
            <person name="Natvig D."/>
            <person name="Lalanne C."/>
            <person name="Gautier V."/>
            <person name="Ament-Velasquez S.L."/>
            <person name="Kruys A."/>
            <person name="Hutchinson M.I."/>
            <person name="Powell A.J."/>
            <person name="Barry K."/>
            <person name="Miller A.N."/>
            <person name="Grigoriev I.V."/>
            <person name="Debuchy R."/>
            <person name="Gladieux P."/>
            <person name="Thoren M.H."/>
            <person name="Johannesson H."/>
        </authorList>
    </citation>
    <scope>NUCLEOTIDE SEQUENCE</scope>
    <source>
        <strain evidence="2">CBS 333.67</strain>
    </source>
</reference>
<feature type="signal peptide" evidence="1">
    <location>
        <begin position="1"/>
        <end position="30"/>
    </location>
</feature>
<evidence type="ECO:0008006" key="4">
    <source>
        <dbReference type="Google" id="ProtNLM"/>
    </source>
</evidence>
<evidence type="ECO:0000313" key="2">
    <source>
        <dbReference type="EMBL" id="KAK3307053.1"/>
    </source>
</evidence>
<dbReference type="EMBL" id="JAUDZG010000003">
    <property type="protein sequence ID" value="KAK3307053.1"/>
    <property type="molecule type" value="Genomic_DNA"/>
</dbReference>
<keyword evidence="1" id="KW-0732">Signal</keyword>
<feature type="chain" id="PRO_5042543702" description="Secreted protein" evidence="1">
    <location>
        <begin position="31"/>
        <end position="80"/>
    </location>
</feature>
<dbReference type="GeneID" id="87887905"/>
<protein>
    <recommendedName>
        <fullName evidence="4">Secreted protein</fullName>
    </recommendedName>
</protein>
<sequence>MVLPRNLALVLYTLLHLSSILEVLTCQGNAQTPVAQLLPYIPSRLLHPLIAWSCAERAPNVACCGAVHQHLRTCGHPTPS</sequence>
<proteinExistence type="predicted"/>
<dbReference type="AlphaFoldDB" id="A0AAJ0M300"/>
<comment type="caution">
    <text evidence="2">The sequence shown here is derived from an EMBL/GenBank/DDBJ whole genome shotgun (WGS) entry which is preliminary data.</text>
</comment>
<evidence type="ECO:0000313" key="3">
    <source>
        <dbReference type="Proteomes" id="UP001273166"/>
    </source>
</evidence>
<evidence type="ECO:0000256" key="1">
    <source>
        <dbReference type="SAM" id="SignalP"/>
    </source>
</evidence>
<organism evidence="2 3">
    <name type="scientific">Chaetomium strumarium</name>
    <dbReference type="NCBI Taxonomy" id="1170767"/>
    <lineage>
        <taxon>Eukaryota</taxon>
        <taxon>Fungi</taxon>
        <taxon>Dikarya</taxon>
        <taxon>Ascomycota</taxon>
        <taxon>Pezizomycotina</taxon>
        <taxon>Sordariomycetes</taxon>
        <taxon>Sordariomycetidae</taxon>
        <taxon>Sordariales</taxon>
        <taxon>Chaetomiaceae</taxon>
        <taxon>Chaetomium</taxon>
    </lineage>
</organism>